<dbReference type="InterPro" id="IPR013736">
    <property type="entry name" value="Xaa-Pro_dipept_C"/>
</dbReference>
<feature type="domain" description="Xaa-Pro dipeptidyl-peptidase C-terminal" evidence="3">
    <location>
        <begin position="306"/>
        <end position="529"/>
    </location>
</feature>
<comment type="caution">
    <text evidence="4">The sequence shown here is derived from an EMBL/GenBank/DDBJ whole genome shotgun (WGS) entry which is preliminary data.</text>
</comment>
<dbReference type="Proteomes" id="UP001500449">
    <property type="component" value="Unassembled WGS sequence"/>
</dbReference>
<evidence type="ECO:0000259" key="3">
    <source>
        <dbReference type="SMART" id="SM00939"/>
    </source>
</evidence>
<dbReference type="GO" id="GO:0016787">
    <property type="term" value="F:hydrolase activity"/>
    <property type="evidence" value="ECO:0007669"/>
    <property type="project" value="UniProtKB-KW"/>
</dbReference>
<dbReference type="Gene3D" id="3.40.50.1820">
    <property type="entry name" value="alpha/beta hydrolase"/>
    <property type="match status" value="1"/>
</dbReference>
<evidence type="ECO:0000256" key="1">
    <source>
        <dbReference type="ARBA" id="ARBA00022801"/>
    </source>
</evidence>
<sequence>MQPFTGAVAALLDKALGLPPGKDRYESEAFAVPMPDGVTLLGRRYRPSRAEGPQPVVLVRNPYGPQMEKLLLGGPLARHGFQVFVQATRGTFGSGGQFRPFTSERADGLATVDWLREQPWCDGRIATTGPSYLGHTQWLVAPHADPPLVAVSPHITASRMTETFYPGGAPTLLNGLAWTATIGRQEIPRAVPDPRRKAVLKKALRRIPLQTADIAVAGAPVGFWRDFTSHGEPGDPYWPATYGEPAADLAKVPPANMVTGWWDLFIAAQMHDFADLQAAGVPARIVVGPWLHGEFAEFIAMMKADLPWLEHHLNGGPEPEGAPVRLFLQEADQWLEFDSWPPPAEPHTVPLGRGSFVYDPSDPTPAVGGPLLQPPGKQEDQQPVESRPDVLVFTGEPLAEDLDVVGAPVATVHVRPELEHADVYVRVCDVDAKGVSRNVVDGIRRLDPHTVPAKDVTVGEDGALTVEIELFPTAYRFRAGHRIRVQVAGGAFPRYARNVGTGEPFGAATTGRRCRTEVLDGGLVELPVLRR</sequence>
<dbReference type="InterPro" id="IPR005674">
    <property type="entry name" value="CocE/Ser_esterase"/>
</dbReference>
<keyword evidence="1 4" id="KW-0378">Hydrolase</keyword>
<dbReference type="EMBL" id="BAAAQK010000028">
    <property type="protein sequence ID" value="GAA1875632.1"/>
    <property type="molecule type" value="Genomic_DNA"/>
</dbReference>
<dbReference type="Pfam" id="PF02129">
    <property type="entry name" value="Peptidase_S15"/>
    <property type="match status" value="1"/>
</dbReference>
<evidence type="ECO:0000313" key="4">
    <source>
        <dbReference type="EMBL" id="GAA1875632.1"/>
    </source>
</evidence>
<dbReference type="Pfam" id="PF08530">
    <property type="entry name" value="PepX_C"/>
    <property type="match status" value="1"/>
</dbReference>
<gene>
    <name evidence="4" type="ORF">GCM10009836_66180</name>
</gene>
<dbReference type="InterPro" id="IPR029058">
    <property type="entry name" value="AB_hydrolase_fold"/>
</dbReference>
<keyword evidence="5" id="KW-1185">Reference proteome</keyword>
<accession>A0ABN2NN16</accession>
<name>A0ABN2NN16_9PSEU</name>
<organism evidence="4 5">
    <name type="scientific">Pseudonocardia ailaonensis</name>
    <dbReference type="NCBI Taxonomy" id="367279"/>
    <lineage>
        <taxon>Bacteria</taxon>
        <taxon>Bacillati</taxon>
        <taxon>Actinomycetota</taxon>
        <taxon>Actinomycetes</taxon>
        <taxon>Pseudonocardiales</taxon>
        <taxon>Pseudonocardiaceae</taxon>
        <taxon>Pseudonocardia</taxon>
    </lineage>
</organism>
<dbReference type="InterPro" id="IPR008979">
    <property type="entry name" value="Galactose-bd-like_sf"/>
</dbReference>
<dbReference type="SUPFAM" id="SSF53474">
    <property type="entry name" value="alpha/beta-Hydrolases"/>
    <property type="match status" value="1"/>
</dbReference>
<dbReference type="Gene3D" id="2.60.120.260">
    <property type="entry name" value="Galactose-binding domain-like"/>
    <property type="match status" value="1"/>
</dbReference>
<evidence type="ECO:0000256" key="2">
    <source>
        <dbReference type="SAM" id="MobiDB-lite"/>
    </source>
</evidence>
<proteinExistence type="predicted"/>
<feature type="region of interest" description="Disordered" evidence="2">
    <location>
        <begin position="346"/>
        <end position="386"/>
    </location>
</feature>
<dbReference type="NCBIfam" id="TIGR00976">
    <property type="entry name" value="CocE_NonD"/>
    <property type="match status" value="1"/>
</dbReference>
<evidence type="ECO:0000313" key="5">
    <source>
        <dbReference type="Proteomes" id="UP001500449"/>
    </source>
</evidence>
<reference evidence="4 5" key="1">
    <citation type="journal article" date="2019" name="Int. J. Syst. Evol. Microbiol.">
        <title>The Global Catalogue of Microorganisms (GCM) 10K type strain sequencing project: providing services to taxonomists for standard genome sequencing and annotation.</title>
        <authorList>
            <consortium name="The Broad Institute Genomics Platform"/>
            <consortium name="The Broad Institute Genome Sequencing Center for Infectious Disease"/>
            <person name="Wu L."/>
            <person name="Ma J."/>
        </authorList>
    </citation>
    <scope>NUCLEOTIDE SEQUENCE [LARGE SCALE GENOMIC DNA]</scope>
    <source>
        <strain evidence="4 5">JCM 16009</strain>
    </source>
</reference>
<dbReference type="Gene3D" id="1.10.3020.10">
    <property type="entry name" value="alpha-amino acid ester hydrolase ( Helical cap domain)"/>
    <property type="match status" value="1"/>
</dbReference>
<protein>
    <submittedName>
        <fullName evidence="4">CocE/NonD family hydrolase</fullName>
    </submittedName>
</protein>
<dbReference type="InterPro" id="IPR000383">
    <property type="entry name" value="Xaa-Pro-like_dom"/>
</dbReference>
<dbReference type="SUPFAM" id="SSF49785">
    <property type="entry name" value="Galactose-binding domain-like"/>
    <property type="match status" value="1"/>
</dbReference>
<dbReference type="SMART" id="SM00939">
    <property type="entry name" value="PepX_C"/>
    <property type="match status" value="1"/>
</dbReference>
<dbReference type="RefSeq" id="WP_344426374.1">
    <property type="nucleotide sequence ID" value="NZ_BAAAQK010000028.1"/>
</dbReference>